<organism evidence="1 2">
    <name type="scientific">Arachidicoccus rhizosphaerae</name>
    <dbReference type="NCBI Taxonomy" id="551991"/>
    <lineage>
        <taxon>Bacteria</taxon>
        <taxon>Pseudomonadati</taxon>
        <taxon>Bacteroidota</taxon>
        <taxon>Chitinophagia</taxon>
        <taxon>Chitinophagales</taxon>
        <taxon>Chitinophagaceae</taxon>
        <taxon>Arachidicoccus</taxon>
    </lineage>
</organism>
<name>A0A1H3WIX8_9BACT</name>
<dbReference type="STRING" id="551991.SAMN05192529_10345"/>
<evidence type="ECO:0000313" key="2">
    <source>
        <dbReference type="Proteomes" id="UP000199041"/>
    </source>
</evidence>
<reference evidence="1 2" key="1">
    <citation type="submission" date="2016-10" db="EMBL/GenBank/DDBJ databases">
        <authorList>
            <person name="de Groot N.N."/>
        </authorList>
    </citation>
    <scope>NUCLEOTIDE SEQUENCE [LARGE SCALE GENOMIC DNA]</scope>
    <source>
        <strain evidence="1 2">Vu-144</strain>
    </source>
</reference>
<keyword evidence="2" id="KW-1185">Reference proteome</keyword>
<gene>
    <name evidence="1" type="ORF">SAMN05192529_10345</name>
</gene>
<accession>A0A1H3WIX8</accession>
<evidence type="ECO:0000313" key="1">
    <source>
        <dbReference type="EMBL" id="SDZ86761.1"/>
    </source>
</evidence>
<sequence>MYSQNNLGINILTSGALKWERFNILEDKSVSEVPEGIKMMS</sequence>
<dbReference type="AlphaFoldDB" id="A0A1H3WIX8"/>
<protein>
    <submittedName>
        <fullName evidence="1">Uncharacterized protein</fullName>
    </submittedName>
</protein>
<dbReference type="EMBL" id="FNQY01000003">
    <property type="protein sequence ID" value="SDZ86761.1"/>
    <property type="molecule type" value="Genomic_DNA"/>
</dbReference>
<dbReference type="Proteomes" id="UP000199041">
    <property type="component" value="Unassembled WGS sequence"/>
</dbReference>
<proteinExistence type="predicted"/>